<keyword evidence="10 14" id="KW-0573">Peptidoglycan synthesis</keyword>
<dbReference type="GO" id="GO:0005737">
    <property type="term" value="C:cytoplasm"/>
    <property type="evidence" value="ECO:0007669"/>
    <property type="project" value="UniProtKB-SubCell"/>
</dbReference>
<dbReference type="PANTHER" id="PTHR43445:SF3">
    <property type="entry name" value="UDP-N-ACETYLMURAMATE--L-ALANINE LIGASE"/>
    <property type="match status" value="1"/>
</dbReference>
<feature type="domain" description="Mur ligase central" evidence="17">
    <location>
        <begin position="110"/>
        <end position="289"/>
    </location>
</feature>
<evidence type="ECO:0000313" key="18">
    <source>
        <dbReference type="EMBL" id="TGU74153.1"/>
    </source>
</evidence>
<accession>A0A4S1CKR9</accession>
<comment type="function">
    <text evidence="14">Cell wall formation.</text>
</comment>
<dbReference type="SUPFAM" id="SSF53244">
    <property type="entry name" value="MurD-like peptide ligases, peptide-binding domain"/>
    <property type="match status" value="1"/>
</dbReference>
<evidence type="ECO:0000313" key="19">
    <source>
        <dbReference type="Proteomes" id="UP000306416"/>
    </source>
</evidence>
<dbReference type="SUPFAM" id="SSF53623">
    <property type="entry name" value="MurD-like peptide ligases, catalytic domain"/>
    <property type="match status" value="1"/>
</dbReference>
<organism evidence="18 19">
    <name type="scientific">Geomonas terrae</name>
    <dbReference type="NCBI Taxonomy" id="2562681"/>
    <lineage>
        <taxon>Bacteria</taxon>
        <taxon>Pseudomonadati</taxon>
        <taxon>Thermodesulfobacteriota</taxon>
        <taxon>Desulfuromonadia</taxon>
        <taxon>Geobacterales</taxon>
        <taxon>Geobacteraceae</taxon>
        <taxon>Geomonas</taxon>
    </lineage>
</organism>
<evidence type="ECO:0000256" key="7">
    <source>
        <dbReference type="ARBA" id="ARBA00022741"/>
    </source>
</evidence>
<dbReference type="UniPathway" id="UPA00219"/>
<dbReference type="Gene3D" id="3.40.1190.10">
    <property type="entry name" value="Mur-like, catalytic domain"/>
    <property type="match status" value="1"/>
</dbReference>
<dbReference type="HAMAP" id="MF_00046">
    <property type="entry name" value="MurC"/>
    <property type="match status" value="1"/>
</dbReference>
<evidence type="ECO:0000256" key="6">
    <source>
        <dbReference type="ARBA" id="ARBA00022618"/>
    </source>
</evidence>
<dbReference type="AlphaFoldDB" id="A0A4S1CKR9"/>
<gene>
    <name evidence="14" type="primary">murC</name>
    <name evidence="18" type="ORF">E4633_01405</name>
</gene>
<keyword evidence="5 14" id="KW-0436">Ligase</keyword>
<comment type="subcellular location">
    <subcellularLocation>
        <location evidence="1 14">Cytoplasm</location>
    </subcellularLocation>
</comment>
<dbReference type="InterPro" id="IPR036565">
    <property type="entry name" value="Mur-like_cat_sf"/>
</dbReference>
<dbReference type="InterPro" id="IPR004101">
    <property type="entry name" value="Mur_ligase_C"/>
</dbReference>
<evidence type="ECO:0000256" key="2">
    <source>
        <dbReference type="ARBA" id="ARBA00004752"/>
    </source>
</evidence>
<keyword evidence="19" id="KW-1185">Reference proteome</keyword>
<keyword evidence="8 14" id="KW-0067">ATP-binding</keyword>
<evidence type="ECO:0000256" key="3">
    <source>
        <dbReference type="ARBA" id="ARBA00012211"/>
    </source>
</evidence>
<dbReference type="PANTHER" id="PTHR43445">
    <property type="entry name" value="UDP-N-ACETYLMURAMATE--L-ALANINE LIGASE-RELATED"/>
    <property type="match status" value="1"/>
</dbReference>
<dbReference type="GO" id="GO:0051301">
    <property type="term" value="P:cell division"/>
    <property type="evidence" value="ECO:0007669"/>
    <property type="project" value="UniProtKB-KW"/>
</dbReference>
<evidence type="ECO:0000256" key="10">
    <source>
        <dbReference type="ARBA" id="ARBA00022984"/>
    </source>
</evidence>
<evidence type="ECO:0000256" key="5">
    <source>
        <dbReference type="ARBA" id="ARBA00022598"/>
    </source>
</evidence>
<dbReference type="RefSeq" id="WP_135868491.1">
    <property type="nucleotide sequence ID" value="NZ_SRSC01000001.1"/>
</dbReference>
<dbReference type="SUPFAM" id="SSF51984">
    <property type="entry name" value="MurCD N-terminal domain"/>
    <property type="match status" value="1"/>
</dbReference>
<protein>
    <recommendedName>
        <fullName evidence="3 14">UDP-N-acetylmuramate--L-alanine ligase</fullName>
        <ecNumber evidence="3 14">6.3.2.8</ecNumber>
    </recommendedName>
    <alternativeName>
        <fullName evidence="14">UDP-N-acetylmuramoyl-L-alanine synthetase</fullName>
    </alternativeName>
</protein>
<keyword evidence="7 14" id="KW-0547">Nucleotide-binding</keyword>
<evidence type="ECO:0000259" key="16">
    <source>
        <dbReference type="Pfam" id="PF02875"/>
    </source>
</evidence>
<dbReference type="EMBL" id="SRSC01000001">
    <property type="protein sequence ID" value="TGU74153.1"/>
    <property type="molecule type" value="Genomic_DNA"/>
</dbReference>
<keyword evidence="6 14" id="KW-0132">Cell division</keyword>
<keyword evidence="9 14" id="KW-0133">Cell shape</keyword>
<dbReference type="Pfam" id="PF01225">
    <property type="entry name" value="Mur_ligase"/>
    <property type="match status" value="1"/>
</dbReference>
<dbReference type="Pfam" id="PF08245">
    <property type="entry name" value="Mur_ligase_M"/>
    <property type="match status" value="1"/>
</dbReference>
<dbReference type="GO" id="GO:0005524">
    <property type="term" value="F:ATP binding"/>
    <property type="evidence" value="ECO:0007669"/>
    <property type="project" value="UniProtKB-UniRule"/>
</dbReference>
<comment type="catalytic activity">
    <reaction evidence="13 14">
        <text>UDP-N-acetyl-alpha-D-muramate + L-alanine + ATP = UDP-N-acetyl-alpha-D-muramoyl-L-alanine + ADP + phosphate + H(+)</text>
        <dbReference type="Rhea" id="RHEA:23372"/>
        <dbReference type="ChEBI" id="CHEBI:15378"/>
        <dbReference type="ChEBI" id="CHEBI:30616"/>
        <dbReference type="ChEBI" id="CHEBI:43474"/>
        <dbReference type="ChEBI" id="CHEBI:57972"/>
        <dbReference type="ChEBI" id="CHEBI:70757"/>
        <dbReference type="ChEBI" id="CHEBI:83898"/>
        <dbReference type="ChEBI" id="CHEBI:456216"/>
        <dbReference type="EC" id="6.3.2.8"/>
    </reaction>
</comment>
<dbReference type="Gene3D" id="3.40.50.720">
    <property type="entry name" value="NAD(P)-binding Rossmann-like Domain"/>
    <property type="match status" value="1"/>
</dbReference>
<dbReference type="InterPro" id="IPR050061">
    <property type="entry name" value="MurCDEF_pg_biosynth"/>
</dbReference>
<dbReference type="GO" id="GO:0009252">
    <property type="term" value="P:peptidoglycan biosynthetic process"/>
    <property type="evidence" value="ECO:0007669"/>
    <property type="project" value="UniProtKB-UniRule"/>
</dbReference>
<dbReference type="GO" id="GO:0008763">
    <property type="term" value="F:UDP-N-acetylmuramate-L-alanine ligase activity"/>
    <property type="evidence" value="ECO:0007669"/>
    <property type="project" value="UniProtKB-UniRule"/>
</dbReference>
<keyword evidence="11 14" id="KW-0131">Cell cycle</keyword>
<name>A0A4S1CKR9_9BACT</name>
<evidence type="ECO:0000256" key="14">
    <source>
        <dbReference type="HAMAP-Rule" id="MF_00046"/>
    </source>
</evidence>
<dbReference type="Gene3D" id="3.90.190.20">
    <property type="entry name" value="Mur ligase, C-terminal domain"/>
    <property type="match status" value="1"/>
</dbReference>
<feature type="domain" description="Mur ligase C-terminal" evidence="16">
    <location>
        <begin position="311"/>
        <end position="442"/>
    </location>
</feature>
<dbReference type="InterPro" id="IPR013221">
    <property type="entry name" value="Mur_ligase_cen"/>
</dbReference>
<evidence type="ECO:0000256" key="1">
    <source>
        <dbReference type="ARBA" id="ARBA00004496"/>
    </source>
</evidence>
<dbReference type="InterPro" id="IPR036615">
    <property type="entry name" value="Mur_ligase_C_dom_sf"/>
</dbReference>
<evidence type="ECO:0000256" key="13">
    <source>
        <dbReference type="ARBA" id="ARBA00047833"/>
    </source>
</evidence>
<dbReference type="GO" id="GO:0071555">
    <property type="term" value="P:cell wall organization"/>
    <property type="evidence" value="ECO:0007669"/>
    <property type="project" value="UniProtKB-KW"/>
</dbReference>
<proteinExistence type="inferred from homology"/>
<keyword evidence="4 14" id="KW-0963">Cytoplasm</keyword>
<reference evidence="18 19" key="1">
    <citation type="submission" date="2019-04" db="EMBL/GenBank/DDBJ databases">
        <title>Geobacter oryzae sp. nov., ferric-reducing bacteria isolated from paddy soil.</title>
        <authorList>
            <person name="Xu Z."/>
            <person name="Masuda Y."/>
            <person name="Itoh H."/>
            <person name="Senoo K."/>
        </authorList>
    </citation>
    <scope>NUCLEOTIDE SEQUENCE [LARGE SCALE GENOMIC DNA]</scope>
    <source>
        <strain evidence="18 19">Red111</strain>
    </source>
</reference>
<dbReference type="Pfam" id="PF02875">
    <property type="entry name" value="Mur_ligase_C"/>
    <property type="match status" value="1"/>
</dbReference>
<dbReference type="InterPro" id="IPR000713">
    <property type="entry name" value="Mur_ligase_N"/>
</dbReference>
<comment type="caution">
    <text evidence="18">The sequence shown here is derived from an EMBL/GenBank/DDBJ whole genome shotgun (WGS) entry which is preliminary data.</text>
</comment>
<evidence type="ECO:0000256" key="12">
    <source>
        <dbReference type="ARBA" id="ARBA00023316"/>
    </source>
</evidence>
<dbReference type="EC" id="6.3.2.8" evidence="3 14"/>
<evidence type="ECO:0000256" key="11">
    <source>
        <dbReference type="ARBA" id="ARBA00023306"/>
    </source>
</evidence>
<evidence type="ECO:0000256" key="9">
    <source>
        <dbReference type="ARBA" id="ARBA00022960"/>
    </source>
</evidence>
<evidence type="ECO:0000259" key="15">
    <source>
        <dbReference type="Pfam" id="PF01225"/>
    </source>
</evidence>
<comment type="similarity">
    <text evidence="14">Belongs to the MurCDEF family.</text>
</comment>
<dbReference type="NCBIfam" id="TIGR01082">
    <property type="entry name" value="murC"/>
    <property type="match status" value="1"/>
</dbReference>
<comment type="pathway">
    <text evidence="2 14">Cell wall biogenesis; peptidoglycan biosynthesis.</text>
</comment>
<evidence type="ECO:0000256" key="8">
    <source>
        <dbReference type="ARBA" id="ARBA00022840"/>
    </source>
</evidence>
<dbReference type="InterPro" id="IPR005758">
    <property type="entry name" value="UDP-N-AcMur_Ala_ligase_MurC"/>
</dbReference>
<sequence>MYGKIERIHFVGIGGIGMSGIAEVLLNLGYKVSGSDLRSSDTTQRLESLGGEIFIGHAAENVAQADVVVISSAVHEDNPEVIEAHLKLIPVIPRAEMLAELMRMKYGVAVAGTHGKTTTTSMVATLLAKGGIDPTMVIGGRLNSLGSNARLGQGQFLVAEADESDGSFLLLSPTIAVVTNIDADHLDFYSGIEEIKDTFVEFINKIPFYGLAVLCLDNGNIADVLPRVKKRFTSYGLSAQADFRATDVRLSGFSTSFVAHHKGVRLGEITYSMPGAHNVLNALASIAVAMELDIPFETIQEGFKAFGGVGRRFSLKGEVNSIKVVDDYGHHPTEIRATLAAAKAGFAENRLVVVFQPHRYSRTKELFEDFVKAFHDADVLILTDIYAAGEAPIEGVTAEALAARVRRHGQKDVTWISDRDKLCTHLEGVLAPGDILLTLGAGSVWQIGEAMLERLKATGDK</sequence>
<evidence type="ECO:0000259" key="17">
    <source>
        <dbReference type="Pfam" id="PF08245"/>
    </source>
</evidence>
<feature type="domain" description="Mur ligase N-terminal catalytic" evidence="15">
    <location>
        <begin position="7"/>
        <end position="106"/>
    </location>
</feature>
<feature type="binding site" evidence="14">
    <location>
        <begin position="112"/>
        <end position="118"/>
    </location>
    <ligand>
        <name>ATP</name>
        <dbReference type="ChEBI" id="CHEBI:30616"/>
    </ligand>
</feature>
<dbReference type="GO" id="GO:0008360">
    <property type="term" value="P:regulation of cell shape"/>
    <property type="evidence" value="ECO:0007669"/>
    <property type="project" value="UniProtKB-KW"/>
</dbReference>
<keyword evidence="12 14" id="KW-0961">Cell wall biogenesis/degradation</keyword>
<dbReference type="Proteomes" id="UP000306416">
    <property type="component" value="Unassembled WGS sequence"/>
</dbReference>
<evidence type="ECO:0000256" key="4">
    <source>
        <dbReference type="ARBA" id="ARBA00022490"/>
    </source>
</evidence>